<keyword evidence="1" id="KW-0472">Membrane</keyword>
<evidence type="ECO:0000313" key="3">
    <source>
        <dbReference type="Proteomes" id="UP000018747"/>
    </source>
</evidence>
<dbReference type="AlphaFoldDB" id="V6IDJ7"/>
<evidence type="ECO:0000256" key="1">
    <source>
        <dbReference type="SAM" id="Phobius"/>
    </source>
</evidence>
<keyword evidence="1" id="KW-0812">Transmembrane</keyword>
<keyword evidence="3" id="KW-1185">Reference proteome</keyword>
<keyword evidence="1" id="KW-1133">Transmembrane helix</keyword>
<gene>
    <name evidence="2" type="ORF">LEP1GSC062_3491</name>
</gene>
<dbReference type="EMBL" id="AHMT02000034">
    <property type="protein sequence ID" value="EQA62348.1"/>
    <property type="molecule type" value="Genomic_DNA"/>
</dbReference>
<evidence type="ECO:0008006" key="4">
    <source>
        <dbReference type="Google" id="ProtNLM"/>
    </source>
</evidence>
<accession>V6IDJ7</accession>
<sequence length="70" mass="8128">MKSCFEVLFGKCRNRFYFYSSLHNRVSKILRLNVGFVLKLTVLYFIGIGKSELDSVLSSILQYEKSLLVD</sequence>
<comment type="caution">
    <text evidence="2">The sequence shown here is derived from an EMBL/GenBank/DDBJ whole genome shotgun (WGS) entry which is preliminary data.</text>
</comment>
<name>V6IDJ7_9LEPT</name>
<protein>
    <recommendedName>
        <fullName evidence="4">Transposase</fullName>
    </recommendedName>
</protein>
<reference evidence="2" key="1">
    <citation type="submission" date="2013-05" db="EMBL/GenBank/DDBJ databases">
        <authorList>
            <person name="Harkins D.M."/>
            <person name="Durkin A.S."/>
            <person name="Brinkac L.M."/>
            <person name="Haft D.H."/>
            <person name="Selengut J.D."/>
            <person name="Sanka R."/>
            <person name="DePew J."/>
            <person name="Purushe J."/>
            <person name="Hartskeerl R.A."/>
            <person name="Ahmed A."/>
            <person name="van der Linden H."/>
            <person name="Goris M.G.A."/>
            <person name="Vinetz J.M."/>
            <person name="Sutton G.G."/>
            <person name="Nierman W.C."/>
            <person name="Fouts D.E."/>
        </authorList>
    </citation>
    <scope>NUCLEOTIDE SEQUENCE [LARGE SCALE GENOMIC DNA]</scope>
    <source>
        <strain evidence="2">L 60</strain>
    </source>
</reference>
<proteinExistence type="predicted"/>
<organism evidence="2 3">
    <name type="scientific">Leptospira alexanderi serovar Manhao 3 str. L 60</name>
    <dbReference type="NCBI Taxonomy" id="1049759"/>
    <lineage>
        <taxon>Bacteria</taxon>
        <taxon>Pseudomonadati</taxon>
        <taxon>Spirochaetota</taxon>
        <taxon>Spirochaetia</taxon>
        <taxon>Leptospirales</taxon>
        <taxon>Leptospiraceae</taxon>
        <taxon>Leptospira</taxon>
    </lineage>
</organism>
<dbReference type="Proteomes" id="UP000018747">
    <property type="component" value="Unassembled WGS sequence"/>
</dbReference>
<feature type="transmembrane region" description="Helical" evidence="1">
    <location>
        <begin position="29"/>
        <end position="48"/>
    </location>
</feature>
<evidence type="ECO:0000313" key="2">
    <source>
        <dbReference type="EMBL" id="EQA62348.1"/>
    </source>
</evidence>